<evidence type="ECO:0000256" key="1">
    <source>
        <dbReference type="SAM" id="MobiDB-lite"/>
    </source>
</evidence>
<gene>
    <name evidence="2" type="ORF">HPB52_002948</name>
</gene>
<comment type="caution">
    <text evidence="2">The sequence shown here is derived from an EMBL/GenBank/DDBJ whole genome shotgun (WGS) entry which is preliminary data.</text>
</comment>
<feature type="compositionally biased region" description="Low complexity" evidence="1">
    <location>
        <begin position="30"/>
        <end position="44"/>
    </location>
</feature>
<sequence>MDRHGSFNSRRDVSERPPPRGEPPHPPSSSRPQRAQTSQQTPLRRTPRRRQRRPYAPPLDRRYPAAVSPQPPAQPREPAASPQSRYRDVATWTSQDGVDPPVAYVSSRPWRRQERARVGTPPARLYRLFQGRTVADADRRANGACLPVPTGTRLCPCGAVMVHDSHAQTLGPLQPSAGHARRLSSVMSSEWWRNARFYQDQLRIICGQHETKDHTHRRQQRMYRDWCRIADQTTEFLWLSTRPRPQPKNTSMTEKGKVLALGDITVPKICTSILQKGPKFATEPRLSPVDKVLHSRDVSARVPEDLRPRCVIECVEVVKRTHGKERNTAQP</sequence>
<dbReference type="VEuPathDB" id="VectorBase:RSAN_056026"/>
<evidence type="ECO:0000313" key="3">
    <source>
        <dbReference type="Proteomes" id="UP000821837"/>
    </source>
</evidence>
<name>A0A9D4PDH4_RHISA</name>
<organism evidence="2 3">
    <name type="scientific">Rhipicephalus sanguineus</name>
    <name type="common">Brown dog tick</name>
    <name type="synonym">Ixodes sanguineus</name>
    <dbReference type="NCBI Taxonomy" id="34632"/>
    <lineage>
        <taxon>Eukaryota</taxon>
        <taxon>Metazoa</taxon>
        <taxon>Ecdysozoa</taxon>
        <taxon>Arthropoda</taxon>
        <taxon>Chelicerata</taxon>
        <taxon>Arachnida</taxon>
        <taxon>Acari</taxon>
        <taxon>Parasitiformes</taxon>
        <taxon>Ixodida</taxon>
        <taxon>Ixodoidea</taxon>
        <taxon>Ixodidae</taxon>
        <taxon>Rhipicephalinae</taxon>
        <taxon>Rhipicephalus</taxon>
        <taxon>Rhipicephalus</taxon>
    </lineage>
</organism>
<feature type="compositionally biased region" description="Basic and acidic residues" evidence="1">
    <location>
        <begin position="1"/>
        <end position="23"/>
    </location>
</feature>
<dbReference type="AlphaFoldDB" id="A0A9D4PDH4"/>
<evidence type="ECO:0000313" key="2">
    <source>
        <dbReference type="EMBL" id="KAH7938951.1"/>
    </source>
</evidence>
<accession>A0A9D4PDH4</accession>
<dbReference type="EMBL" id="JABSTV010001254">
    <property type="protein sequence ID" value="KAH7938951.1"/>
    <property type="molecule type" value="Genomic_DNA"/>
</dbReference>
<proteinExistence type="predicted"/>
<protein>
    <submittedName>
        <fullName evidence="2">Uncharacterized protein</fullName>
    </submittedName>
</protein>
<feature type="region of interest" description="Disordered" evidence="1">
    <location>
        <begin position="1"/>
        <end position="94"/>
    </location>
</feature>
<reference evidence="2" key="2">
    <citation type="submission" date="2021-09" db="EMBL/GenBank/DDBJ databases">
        <authorList>
            <person name="Jia N."/>
            <person name="Wang J."/>
            <person name="Shi W."/>
            <person name="Du L."/>
            <person name="Sun Y."/>
            <person name="Zhan W."/>
            <person name="Jiang J."/>
            <person name="Wang Q."/>
            <person name="Zhang B."/>
            <person name="Ji P."/>
            <person name="Sakyi L.B."/>
            <person name="Cui X."/>
            <person name="Yuan T."/>
            <person name="Jiang B."/>
            <person name="Yang W."/>
            <person name="Lam T.T.-Y."/>
            <person name="Chang Q."/>
            <person name="Ding S."/>
            <person name="Wang X."/>
            <person name="Zhu J."/>
            <person name="Ruan X."/>
            <person name="Zhao L."/>
            <person name="Wei J."/>
            <person name="Que T."/>
            <person name="Du C."/>
            <person name="Cheng J."/>
            <person name="Dai P."/>
            <person name="Han X."/>
            <person name="Huang E."/>
            <person name="Gao Y."/>
            <person name="Liu J."/>
            <person name="Shao H."/>
            <person name="Ye R."/>
            <person name="Li L."/>
            <person name="Wei W."/>
            <person name="Wang X."/>
            <person name="Wang C."/>
            <person name="Huo Q."/>
            <person name="Li W."/>
            <person name="Guo W."/>
            <person name="Chen H."/>
            <person name="Chen S."/>
            <person name="Zhou L."/>
            <person name="Zhou L."/>
            <person name="Ni X."/>
            <person name="Tian J."/>
            <person name="Zhou Y."/>
            <person name="Sheng Y."/>
            <person name="Liu T."/>
            <person name="Pan Y."/>
            <person name="Xia L."/>
            <person name="Li J."/>
            <person name="Zhao F."/>
            <person name="Cao W."/>
        </authorList>
    </citation>
    <scope>NUCLEOTIDE SEQUENCE</scope>
    <source>
        <strain evidence="2">Rsan-2018</strain>
        <tissue evidence="2">Larvae</tissue>
    </source>
</reference>
<keyword evidence="3" id="KW-1185">Reference proteome</keyword>
<reference evidence="2" key="1">
    <citation type="journal article" date="2020" name="Cell">
        <title>Large-Scale Comparative Analyses of Tick Genomes Elucidate Their Genetic Diversity and Vector Capacities.</title>
        <authorList>
            <consortium name="Tick Genome and Microbiome Consortium (TIGMIC)"/>
            <person name="Jia N."/>
            <person name="Wang J."/>
            <person name="Shi W."/>
            <person name="Du L."/>
            <person name="Sun Y."/>
            <person name="Zhan W."/>
            <person name="Jiang J.F."/>
            <person name="Wang Q."/>
            <person name="Zhang B."/>
            <person name="Ji P."/>
            <person name="Bell-Sakyi L."/>
            <person name="Cui X.M."/>
            <person name="Yuan T.T."/>
            <person name="Jiang B.G."/>
            <person name="Yang W.F."/>
            <person name="Lam T.T."/>
            <person name="Chang Q.C."/>
            <person name="Ding S.J."/>
            <person name="Wang X.J."/>
            <person name="Zhu J.G."/>
            <person name="Ruan X.D."/>
            <person name="Zhao L."/>
            <person name="Wei J.T."/>
            <person name="Ye R.Z."/>
            <person name="Que T.C."/>
            <person name="Du C.H."/>
            <person name="Zhou Y.H."/>
            <person name="Cheng J.X."/>
            <person name="Dai P.F."/>
            <person name="Guo W.B."/>
            <person name="Han X.H."/>
            <person name="Huang E.J."/>
            <person name="Li L.F."/>
            <person name="Wei W."/>
            <person name="Gao Y.C."/>
            <person name="Liu J.Z."/>
            <person name="Shao H.Z."/>
            <person name="Wang X."/>
            <person name="Wang C.C."/>
            <person name="Yang T.C."/>
            <person name="Huo Q.B."/>
            <person name="Li W."/>
            <person name="Chen H.Y."/>
            <person name="Chen S.E."/>
            <person name="Zhou L.G."/>
            <person name="Ni X.B."/>
            <person name="Tian J.H."/>
            <person name="Sheng Y."/>
            <person name="Liu T."/>
            <person name="Pan Y.S."/>
            <person name="Xia L.Y."/>
            <person name="Li J."/>
            <person name="Zhao F."/>
            <person name="Cao W.C."/>
        </authorList>
    </citation>
    <scope>NUCLEOTIDE SEQUENCE</scope>
    <source>
        <strain evidence="2">Rsan-2018</strain>
    </source>
</reference>
<dbReference type="Proteomes" id="UP000821837">
    <property type="component" value="Chromosome 8"/>
</dbReference>